<dbReference type="PANTHER" id="PTHR43877:SF2">
    <property type="entry name" value="AMINOALKYLPHOSPHONATE N-ACETYLTRANSFERASE-RELATED"/>
    <property type="match status" value="1"/>
</dbReference>
<evidence type="ECO:0000313" key="4">
    <source>
        <dbReference type="EMBL" id="GAA1665758.1"/>
    </source>
</evidence>
<feature type="domain" description="N-acetyltransferase" evidence="3">
    <location>
        <begin position="18"/>
        <end position="172"/>
    </location>
</feature>
<dbReference type="PROSITE" id="PS51186">
    <property type="entry name" value="GNAT"/>
    <property type="match status" value="1"/>
</dbReference>
<dbReference type="InterPro" id="IPR000182">
    <property type="entry name" value="GNAT_dom"/>
</dbReference>
<accession>A0ABN2G5L3</accession>
<dbReference type="PANTHER" id="PTHR43877">
    <property type="entry name" value="AMINOALKYLPHOSPHONATE N-ACETYLTRANSFERASE-RELATED-RELATED"/>
    <property type="match status" value="1"/>
</dbReference>
<dbReference type="Pfam" id="PF00583">
    <property type="entry name" value="Acetyltransf_1"/>
    <property type="match status" value="1"/>
</dbReference>
<sequence length="174" mass="18660">MTATPILPSGVLPVATAIDLVQVTAAETAQVQAVFDASEDFAMLVDGFPAPPDEAEKLLAKVPPGSDPGDKAVMLVRLGTANIGVLDVVRDWPQRRTWMIGLLVLVPAARSRGVGARVLATVDRWAIESGAEKLRIAVAPANIRGLRFWRRHGFSPVDVSRSGPHRLERPVIGF</sequence>
<dbReference type="InterPro" id="IPR016181">
    <property type="entry name" value="Acyl_CoA_acyltransferase"/>
</dbReference>
<keyword evidence="5" id="KW-1185">Reference proteome</keyword>
<keyword evidence="2" id="KW-0012">Acyltransferase</keyword>
<organism evidence="4 5">
    <name type="scientific">Fodinicola feengrottensis</name>
    <dbReference type="NCBI Taxonomy" id="435914"/>
    <lineage>
        <taxon>Bacteria</taxon>
        <taxon>Bacillati</taxon>
        <taxon>Actinomycetota</taxon>
        <taxon>Actinomycetes</taxon>
        <taxon>Mycobacteriales</taxon>
        <taxon>Fodinicola</taxon>
    </lineage>
</organism>
<dbReference type="Proteomes" id="UP001500618">
    <property type="component" value="Unassembled WGS sequence"/>
</dbReference>
<dbReference type="SUPFAM" id="SSF55729">
    <property type="entry name" value="Acyl-CoA N-acyltransferases (Nat)"/>
    <property type="match status" value="1"/>
</dbReference>
<evidence type="ECO:0000256" key="1">
    <source>
        <dbReference type="ARBA" id="ARBA00022679"/>
    </source>
</evidence>
<protein>
    <submittedName>
        <fullName evidence="4">GNAT family N-acetyltransferase</fullName>
    </submittedName>
</protein>
<dbReference type="RefSeq" id="WP_163570204.1">
    <property type="nucleotide sequence ID" value="NZ_BAAANY010000005.1"/>
</dbReference>
<dbReference type="CDD" id="cd04301">
    <property type="entry name" value="NAT_SF"/>
    <property type="match status" value="1"/>
</dbReference>
<name>A0ABN2G5L3_9ACTN</name>
<keyword evidence="1" id="KW-0808">Transferase</keyword>
<comment type="caution">
    <text evidence="4">The sequence shown here is derived from an EMBL/GenBank/DDBJ whole genome shotgun (WGS) entry which is preliminary data.</text>
</comment>
<evidence type="ECO:0000313" key="5">
    <source>
        <dbReference type="Proteomes" id="UP001500618"/>
    </source>
</evidence>
<dbReference type="Gene3D" id="3.40.630.30">
    <property type="match status" value="1"/>
</dbReference>
<evidence type="ECO:0000256" key="2">
    <source>
        <dbReference type="ARBA" id="ARBA00023315"/>
    </source>
</evidence>
<reference evidence="4 5" key="1">
    <citation type="journal article" date="2019" name="Int. J. Syst. Evol. Microbiol.">
        <title>The Global Catalogue of Microorganisms (GCM) 10K type strain sequencing project: providing services to taxonomists for standard genome sequencing and annotation.</title>
        <authorList>
            <consortium name="The Broad Institute Genomics Platform"/>
            <consortium name="The Broad Institute Genome Sequencing Center for Infectious Disease"/>
            <person name="Wu L."/>
            <person name="Ma J."/>
        </authorList>
    </citation>
    <scope>NUCLEOTIDE SEQUENCE [LARGE SCALE GENOMIC DNA]</scope>
    <source>
        <strain evidence="4 5">JCM 14718</strain>
    </source>
</reference>
<proteinExistence type="predicted"/>
<evidence type="ECO:0000259" key="3">
    <source>
        <dbReference type="PROSITE" id="PS51186"/>
    </source>
</evidence>
<dbReference type="InterPro" id="IPR050832">
    <property type="entry name" value="Bact_Acetyltransf"/>
</dbReference>
<gene>
    <name evidence="4" type="ORF">GCM10009765_14110</name>
</gene>
<dbReference type="EMBL" id="BAAANY010000005">
    <property type="protein sequence ID" value="GAA1665758.1"/>
    <property type="molecule type" value="Genomic_DNA"/>
</dbReference>